<dbReference type="AlphaFoldDB" id="A0AB34PZQ2"/>
<feature type="domain" description="Protein kinase" evidence="4">
    <location>
        <begin position="64"/>
        <end position="461"/>
    </location>
</feature>
<dbReference type="EMBL" id="AJIX01000003">
    <property type="protein sequence ID" value="KGR21248.1"/>
    <property type="molecule type" value="Genomic_DNA"/>
</dbReference>
<proteinExistence type="predicted"/>
<dbReference type="PANTHER" id="PTHR44167:SF24">
    <property type="entry name" value="SERINE_THREONINE-PROTEIN KINASE CHK2"/>
    <property type="match status" value="1"/>
</dbReference>
<dbReference type="Proteomes" id="UP000030161">
    <property type="component" value="Unassembled WGS sequence"/>
</dbReference>
<dbReference type="Gene3D" id="3.30.200.20">
    <property type="entry name" value="Phosphorylase Kinase, domain 1"/>
    <property type="match status" value="1"/>
</dbReference>
<accession>A0AB34PZQ2</accession>
<dbReference type="GO" id="GO:0005737">
    <property type="term" value="C:cytoplasm"/>
    <property type="evidence" value="ECO:0007669"/>
    <property type="project" value="TreeGrafter"/>
</dbReference>
<name>A0AB34PZQ2_CANAX</name>
<dbReference type="Pfam" id="PF00069">
    <property type="entry name" value="Pkinase"/>
    <property type="match status" value="1"/>
</dbReference>
<evidence type="ECO:0000256" key="1">
    <source>
        <dbReference type="ARBA" id="ARBA00022741"/>
    </source>
</evidence>
<keyword evidence="1 3" id="KW-0547">Nucleotide-binding</keyword>
<dbReference type="GO" id="GO:0005524">
    <property type="term" value="F:ATP binding"/>
    <property type="evidence" value="ECO:0007669"/>
    <property type="project" value="UniProtKB-UniRule"/>
</dbReference>
<evidence type="ECO:0000256" key="2">
    <source>
        <dbReference type="ARBA" id="ARBA00022840"/>
    </source>
</evidence>
<dbReference type="SMART" id="SM00220">
    <property type="entry name" value="S_TKc"/>
    <property type="match status" value="1"/>
</dbReference>
<dbReference type="GO" id="GO:0005634">
    <property type="term" value="C:nucleus"/>
    <property type="evidence" value="ECO:0007669"/>
    <property type="project" value="TreeGrafter"/>
</dbReference>
<evidence type="ECO:0000259" key="4">
    <source>
        <dbReference type="PROSITE" id="PS50011"/>
    </source>
</evidence>
<dbReference type="PROSITE" id="PS00107">
    <property type="entry name" value="PROTEIN_KINASE_ATP"/>
    <property type="match status" value="1"/>
</dbReference>
<dbReference type="InterPro" id="IPR011009">
    <property type="entry name" value="Kinase-like_dom_sf"/>
</dbReference>
<comment type="caution">
    <text evidence="5">The sequence shown here is derived from an EMBL/GenBank/DDBJ whole genome shotgun (WGS) entry which is preliminary data.</text>
</comment>
<dbReference type="PANTHER" id="PTHR44167">
    <property type="entry name" value="OVARIAN-SPECIFIC SERINE/THREONINE-PROTEIN KINASE LOK-RELATED"/>
    <property type="match status" value="1"/>
</dbReference>
<evidence type="ECO:0000256" key="3">
    <source>
        <dbReference type="PROSITE-ProRule" id="PRU10141"/>
    </source>
</evidence>
<reference evidence="5 6" key="1">
    <citation type="submission" date="2013-12" db="EMBL/GenBank/DDBJ databases">
        <title>The Genome Sequence of Candida albicans P78048.</title>
        <authorList>
            <consortium name="The Broad Institute Genome Sequencing Platform"/>
            <consortium name="The Broad Institute Genome Sequencing Center for Infectious Disease"/>
            <person name="Cuomo C."/>
            <person name="Bennett R."/>
            <person name="Hirakawa M."/>
            <person name="Noverr M."/>
            <person name="Mitchell A."/>
            <person name="Young S.K."/>
            <person name="Zeng Q."/>
            <person name="Gargeya S."/>
            <person name="Fitzgerald M."/>
            <person name="Abouelleil A."/>
            <person name="Alvarado L."/>
            <person name="Berlin A.M."/>
            <person name="Chapman S.B."/>
            <person name="Dewar J."/>
            <person name="Goldberg J."/>
            <person name="Griggs A."/>
            <person name="Gujja S."/>
            <person name="Hansen M."/>
            <person name="Howarth C."/>
            <person name="Imamovic A."/>
            <person name="Larimer J."/>
            <person name="McCowan C."/>
            <person name="Murphy C."/>
            <person name="Pearson M."/>
            <person name="Priest M."/>
            <person name="Roberts A."/>
            <person name="Saif S."/>
            <person name="Shea T."/>
            <person name="Sykes S."/>
            <person name="Wortman J."/>
            <person name="Nusbaum C."/>
            <person name="Birren B."/>
        </authorList>
    </citation>
    <scope>NUCLEOTIDE SEQUENCE [LARGE SCALE GENOMIC DNA]</scope>
    <source>
        <strain evidence="5 6">P78048</strain>
    </source>
</reference>
<keyword evidence="2 3" id="KW-0067">ATP-binding</keyword>
<dbReference type="InterPro" id="IPR008271">
    <property type="entry name" value="Ser/Thr_kinase_AS"/>
</dbReference>
<dbReference type="GO" id="GO:0030447">
    <property type="term" value="P:filamentous growth"/>
    <property type="evidence" value="ECO:0007669"/>
    <property type="project" value="UniProtKB-ARBA"/>
</dbReference>
<dbReference type="InterPro" id="IPR000719">
    <property type="entry name" value="Prot_kinase_dom"/>
</dbReference>
<dbReference type="SUPFAM" id="SSF56112">
    <property type="entry name" value="Protein kinase-like (PK-like)"/>
    <property type="match status" value="1"/>
</dbReference>
<gene>
    <name evidence="5" type="ORF">MG3_00246</name>
</gene>
<dbReference type="GO" id="GO:0004674">
    <property type="term" value="F:protein serine/threonine kinase activity"/>
    <property type="evidence" value="ECO:0007669"/>
    <property type="project" value="TreeGrafter"/>
</dbReference>
<sequence length="597" mass="69585">MTLDILPIFDTHTKHHYVSSGATSTTDNTTTFTSATIYQPQTTTSSNKPNVNCLLNGYMLNHELRFIRKIGAGTYGLIYLVENIYTKQQFAAKMVLEQPLLKQKQQQQQSHHGHKGESSMNKQIISQEFYQYFLNNSMPQPRNLDLNYLRDNGHDCPFLTEISLHLKVHQHPNIATIHQVLNIEDFAIIILMDHFEQGDLFTNIIDRQIFTNNSHRKVPRTDFETQLLMKNAMLQLIEAIEYCHENNIYHCDLKPENIMVRYNPYYVRPTINNNNNNGEDDLCYANSIIDYNELHLVLIDFGLAMDSATICCNSCRGSSFYMAPERTTNYNTHRLINQLIDMNQYESIEINGTTVTKSNCKYLPTLAGDIWSLGVLFINITCSRNPWPIASFDNNQNNEVFKNYMLNNNKAVLSKILPISSQFNRLLDRIFKLNPNDRIDLPTLYKEVIRCDFFKDDHYYYAQHQHHHNHNQINNAYNHYQKQPNQARPTANQQLYTPPETTTYNSYASDMEEDEISDDEFYSDEEDEDIEEYEEEEEEEEYFGNEQQQQQQVTTVNGNFGQVKGTCYYDTKTKTTTYIKPPAAYTLETPSQSVEYC</sequence>
<protein>
    <recommendedName>
        <fullName evidence="4">Protein kinase domain-containing protein</fullName>
    </recommendedName>
</protein>
<evidence type="ECO:0000313" key="5">
    <source>
        <dbReference type="EMBL" id="KGR21248.1"/>
    </source>
</evidence>
<dbReference type="GO" id="GO:0044773">
    <property type="term" value="P:mitotic DNA damage checkpoint signaling"/>
    <property type="evidence" value="ECO:0007669"/>
    <property type="project" value="TreeGrafter"/>
</dbReference>
<evidence type="ECO:0000313" key="6">
    <source>
        <dbReference type="Proteomes" id="UP000030161"/>
    </source>
</evidence>
<dbReference type="PROSITE" id="PS50011">
    <property type="entry name" value="PROTEIN_KINASE_DOM"/>
    <property type="match status" value="1"/>
</dbReference>
<dbReference type="InterPro" id="IPR017441">
    <property type="entry name" value="Protein_kinase_ATP_BS"/>
</dbReference>
<feature type="binding site" evidence="3">
    <location>
        <position position="93"/>
    </location>
    <ligand>
        <name>ATP</name>
        <dbReference type="ChEBI" id="CHEBI:30616"/>
    </ligand>
</feature>
<dbReference type="PROSITE" id="PS00108">
    <property type="entry name" value="PROTEIN_KINASE_ST"/>
    <property type="match status" value="1"/>
</dbReference>
<dbReference type="Gene3D" id="1.10.510.10">
    <property type="entry name" value="Transferase(Phosphotransferase) domain 1"/>
    <property type="match status" value="1"/>
</dbReference>
<organism evidence="5 6">
    <name type="scientific">Candida albicans P78048</name>
    <dbReference type="NCBI Taxonomy" id="1094989"/>
    <lineage>
        <taxon>Eukaryota</taxon>
        <taxon>Fungi</taxon>
        <taxon>Dikarya</taxon>
        <taxon>Ascomycota</taxon>
        <taxon>Saccharomycotina</taxon>
        <taxon>Pichiomycetes</taxon>
        <taxon>Debaryomycetaceae</taxon>
        <taxon>Candida/Lodderomyces clade</taxon>
        <taxon>Candida</taxon>
    </lineage>
</organism>